<dbReference type="InterPro" id="IPR036691">
    <property type="entry name" value="Endo/exonu/phosph_ase_sf"/>
</dbReference>
<evidence type="ECO:0000313" key="1">
    <source>
        <dbReference type="EMBL" id="KAK8507800.1"/>
    </source>
</evidence>
<dbReference type="EMBL" id="JBBPBM010000105">
    <property type="protein sequence ID" value="KAK8507800.1"/>
    <property type="molecule type" value="Genomic_DNA"/>
</dbReference>
<dbReference type="Proteomes" id="UP001472677">
    <property type="component" value="Unassembled WGS sequence"/>
</dbReference>
<keyword evidence="2" id="KW-1185">Reference proteome</keyword>
<proteinExistence type="predicted"/>
<evidence type="ECO:0008006" key="3">
    <source>
        <dbReference type="Google" id="ProtNLM"/>
    </source>
</evidence>
<dbReference type="SUPFAM" id="SSF56219">
    <property type="entry name" value="DNase I-like"/>
    <property type="match status" value="1"/>
</dbReference>
<gene>
    <name evidence="1" type="ORF">V6N12_074365</name>
</gene>
<protein>
    <recommendedName>
        <fullName evidence="3">Endonuclease/exonuclease/phosphatase domain-containing protein</fullName>
    </recommendedName>
</protein>
<reference evidence="1 2" key="1">
    <citation type="journal article" date="2024" name="G3 (Bethesda)">
        <title>Genome assembly of Hibiscus sabdariffa L. provides insights into metabolisms of medicinal natural products.</title>
        <authorList>
            <person name="Kim T."/>
        </authorList>
    </citation>
    <scope>NUCLEOTIDE SEQUENCE [LARGE SCALE GENOMIC DNA]</scope>
    <source>
        <strain evidence="1">TK-2024</strain>
        <tissue evidence="1">Old leaves</tissue>
    </source>
</reference>
<sequence>MALMAWNVRGLGNKQTVGALKNASFKFHPSIIFLSETKRKRGYLEKIKRKLKYDNSFYVDLIGRAGGLALWWTSNPRRSEGDAILEKLDRSLSSVEWSLSFPKAITIMDVAITSDHSPIVLFLNGMQKKGKKDFKFESKWLLEEDCSQNILEEWDPGPRGSSFKMLGKKLIKTKMRLIKWSREKYGRNKQTVEDILGQVDSPKDVWLHAENAYSEFATAYREKRKESSTMIAEESKWNPPEHDRIVMPLFKRRMAVCCRCYSAKC</sequence>
<evidence type="ECO:0000313" key="2">
    <source>
        <dbReference type="Proteomes" id="UP001472677"/>
    </source>
</evidence>
<dbReference type="PANTHER" id="PTHR33710:SF79">
    <property type="entry name" value="OS06G0205337 PROTEIN"/>
    <property type="match status" value="1"/>
</dbReference>
<dbReference type="Gene3D" id="3.60.10.10">
    <property type="entry name" value="Endonuclease/exonuclease/phosphatase"/>
    <property type="match status" value="1"/>
</dbReference>
<organism evidence="1 2">
    <name type="scientific">Hibiscus sabdariffa</name>
    <name type="common">roselle</name>
    <dbReference type="NCBI Taxonomy" id="183260"/>
    <lineage>
        <taxon>Eukaryota</taxon>
        <taxon>Viridiplantae</taxon>
        <taxon>Streptophyta</taxon>
        <taxon>Embryophyta</taxon>
        <taxon>Tracheophyta</taxon>
        <taxon>Spermatophyta</taxon>
        <taxon>Magnoliopsida</taxon>
        <taxon>eudicotyledons</taxon>
        <taxon>Gunneridae</taxon>
        <taxon>Pentapetalae</taxon>
        <taxon>rosids</taxon>
        <taxon>malvids</taxon>
        <taxon>Malvales</taxon>
        <taxon>Malvaceae</taxon>
        <taxon>Malvoideae</taxon>
        <taxon>Hibiscus</taxon>
    </lineage>
</organism>
<dbReference type="PANTHER" id="PTHR33710">
    <property type="entry name" value="BNAC02G09200D PROTEIN"/>
    <property type="match status" value="1"/>
</dbReference>
<accession>A0ABR2BL17</accession>
<name>A0ABR2BL17_9ROSI</name>
<comment type="caution">
    <text evidence="1">The sequence shown here is derived from an EMBL/GenBank/DDBJ whole genome shotgun (WGS) entry which is preliminary data.</text>
</comment>